<name>A0AA88KZA4_ARTSF</name>
<proteinExistence type="predicted"/>
<dbReference type="AlphaFoldDB" id="A0AA88KZA4"/>
<reference evidence="2" key="1">
    <citation type="submission" date="2023-07" db="EMBL/GenBank/DDBJ databases">
        <title>Chromosome-level genome assembly of Artemia franciscana.</title>
        <authorList>
            <person name="Jo E."/>
        </authorList>
    </citation>
    <scope>NUCLEOTIDE SEQUENCE</scope>
    <source>
        <tissue evidence="2">Whole body</tissue>
    </source>
</reference>
<evidence type="ECO:0000313" key="3">
    <source>
        <dbReference type="Proteomes" id="UP001187531"/>
    </source>
</evidence>
<accession>A0AA88KZA4</accession>
<dbReference type="Proteomes" id="UP001187531">
    <property type="component" value="Unassembled WGS sequence"/>
</dbReference>
<organism evidence="2 3">
    <name type="scientific">Artemia franciscana</name>
    <name type="common">Brine shrimp</name>
    <name type="synonym">Artemia sanfranciscana</name>
    <dbReference type="NCBI Taxonomy" id="6661"/>
    <lineage>
        <taxon>Eukaryota</taxon>
        <taxon>Metazoa</taxon>
        <taxon>Ecdysozoa</taxon>
        <taxon>Arthropoda</taxon>
        <taxon>Crustacea</taxon>
        <taxon>Branchiopoda</taxon>
        <taxon>Anostraca</taxon>
        <taxon>Artemiidae</taxon>
        <taxon>Artemia</taxon>
    </lineage>
</organism>
<protein>
    <submittedName>
        <fullName evidence="2">Uncharacterized protein</fullName>
    </submittedName>
</protein>
<sequence>MSRDRRYPKKDLIRVDLKVNENMGTFVFSLQSGKLAGVSLPTVHGVEATTSQTSLQGENVSTSADPQPHAKDLGPSVPSLQGGNEQMENPVASKII</sequence>
<dbReference type="EMBL" id="JAVRJZ010000015">
    <property type="protein sequence ID" value="KAK2713173.1"/>
    <property type="molecule type" value="Genomic_DNA"/>
</dbReference>
<comment type="caution">
    <text evidence="2">The sequence shown here is derived from an EMBL/GenBank/DDBJ whole genome shotgun (WGS) entry which is preliminary data.</text>
</comment>
<feature type="compositionally biased region" description="Polar residues" evidence="1">
    <location>
        <begin position="49"/>
        <end position="65"/>
    </location>
</feature>
<evidence type="ECO:0000256" key="1">
    <source>
        <dbReference type="SAM" id="MobiDB-lite"/>
    </source>
</evidence>
<feature type="compositionally biased region" description="Polar residues" evidence="1">
    <location>
        <begin position="78"/>
        <end position="87"/>
    </location>
</feature>
<evidence type="ECO:0000313" key="2">
    <source>
        <dbReference type="EMBL" id="KAK2713173.1"/>
    </source>
</evidence>
<gene>
    <name evidence="2" type="ORF">QYM36_011761</name>
</gene>
<keyword evidence="3" id="KW-1185">Reference proteome</keyword>
<feature type="region of interest" description="Disordered" evidence="1">
    <location>
        <begin position="49"/>
        <end position="96"/>
    </location>
</feature>